<accession>A0A2V5IC96</accession>
<dbReference type="AlphaFoldDB" id="A0A2V5IC96"/>
<name>A0A2V5IC96_9EURO</name>
<feature type="region of interest" description="Disordered" evidence="1">
    <location>
        <begin position="162"/>
        <end position="232"/>
    </location>
</feature>
<feature type="compositionally biased region" description="Basic and acidic residues" evidence="1">
    <location>
        <begin position="167"/>
        <end position="180"/>
    </location>
</feature>
<protein>
    <submittedName>
        <fullName evidence="2">Uncharacterized protein</fullName>
    </submittedName>
</protein>
<dbReference type="EMBL" id="KZ825610">
    <property type="protein sequence ID" value="PYI26120.1"/>
    <property type="molecule type" value="Genomic_DNA"/>
</dbReference>
<sequence length="245" mass="27507">MPFKPTLKNNRFSRVGNGHNLWGGSIRNSIGCGLNYSKTLVDARIRQKGPNVRITKGAFSRPGLRKTRPTRRSLGRKPVGGYRLAPSLGWHVGALRGVGERPCGELGRQLKKVPGDQPACWSVQKYESARWHFSHRGEVIRQEERARWASCSVMMKKGKRAGIGRELIPKEKKKLREREGKKRGRKGGKASEEEKRIGPHPGDVSRSSTSTAKPTDQHRVRPTPRNPLGIRGCCRRHPLVLRPVL</sequence>
<feature type="compositionally biased region" description="Polar residues" evidence="1">
    <location>
        <begin position="205"/>
        <end position="214"/>
    </location>
</feature>
<dbReference type="Proteomes" id="UP000248817">
    <property type="component" value="Unassembled WGS sequence"/>
</dbReference>
<evidence type="ECO:0000313" key="2">
    <source>
        <dbReference type="EMBL" id="PYI26120.1"/>
    </source>
</evidence>
<evidence type="ECO:0000313" key="3">
    <source>
        <dbReference type="Proteomes" id="UP000248817"/>
    </source>
</evidence>
<gene>
    <name evidence="2" type="ORF">BP00DRAFT_72304</name>
</gene>
<reference evidence="2 3" key="1">
    <citation type="submission" date="2018-02" db="EMBL/GenBank/DDBJ databases">
        <title>The genomes of Aspergillus section Nigri reveals drivers in fungal speciation.</title>
        <authorList>
            <consortium name="DOE Joint Genome Institute"/>
            <person name="Vesth T.C."/>
            <person name="Nybo J."/>
            <person name="Theobald S."/>
            <person name="Brandl J."/>
            <person name="Frisvad J.C."/>
            <person name="Nielsen K.F."/>
            <person name="Lyhne E.K."/>
            <person name="Kogle M.E."/>
            <person name="Kuo A."/>
            <person name="Riley R."/>
            <person name="Clum A."/>
            <person name="Nolan M."/>
            <person name="Lipzen A."/>
            <person name="Salamov A."/>
            <person name="Henrissat B."/>
            <person name="Wiebenga A."/>
            <person name="De vries R.P."/>
            <person name="Grigoriev I.V."/>
            <person name="Mortensen U.H."/>
            <person name="Andersen M.R."/>
            <person name="Baker S.E."/>
        </authorList>
    </citation>
    <scope>NUCLEOTIDE SEQUENCE [LARGE SCALE GENOMIC DNA]</scope>
    <source>
        <strain evidence="2 3">CBS 114.80</strain>
    </source>
</reference>
<evidence type="ECO:0000256" key="1">
    <source>
        <dbReference type="SAM" id="MobiDB-lite"/>
    </source>
</evidence>
<proteinExistence type="predicted"/>
<keyword evidence="3" id="KW-1185">Reference proteome</keyword>
<organism evidence="2 3">
    <name type="scientific">Aspergillus indologenus CBS 114.80</name>
    <dbReference type="NCBI Taxonomy" id="1450541"/>
    <lineage>
        <taxon>Eukaryota</taxon>
        <taxon>Fungi</taxon>
        <taxon>Dikarya</taxon>
        <taxon>Ascomycota</taxon>
        <taxon>Pezizomycotina</taxon>
        <taxon>Eurotiomycetes</taxon>
        <taxon>Eurotiomycetidae</taxon>
        <taxon>Eurotiales</taxon>
        <taxon>Aspergillaceae</taxon>
        <taxon>Aspergillus</taxon>
        <taxon>Aspergillus subgen. Circumdati</taxon>
    </lineage>
</organism>